<dbReference type="SUPFAM" id="SSF50978">
    <property type="entry name" value="WD40 repeat-like"/>
    <property type="match status" value="1"/>
</dbReference>
<dbReference type="Pfam" id="PF23761">
    <property type="entry name" value="Beta-prop_DCAF4"/>
    <property type="match status" value="1"/>
</dbReference>
<keyword evidence="6" id="KW-1185">Reference proteome</keyword>
<dbReference type="eggNOG" id="KOG2695">
    <property type="taxonomic scope" value="Eukaryota"/>
</dbReference>
<evidence type="ECO:0000256" key="3">
    <source>
        <dbReference type="PROSITE-ProRule" id="PRU00221"/>
    </source>
</evidence>
<dbReference type="Proteomes" id="UP000032180">
    <property type="component" value="Chromosome 7"/>
</dbReference>
<keyword evidence="2" id="KW-0677">Repeat</keyword>
<dbReference type="Gramene" id="LPERR07G00430.1">
    <property type="protein sequence ID" value="LPERR07G00430.1"/>
    <property type="gene ID" value="LPERR07G00430"/>
</dbReference>
<accession>A0A0D9WUN4</accession>
<evidence type="ECO:0000313" key="5">
    <source>
        <dbReference type="EnsemblPlants" id="LPERR07G00430.1"/>
    </source>
</evidence>
<sequence length="537" mass="59342">MGHQHRVSLLQGGIPSSFTATTRRRRRRSLSPRSVDLAGDMAPPPPKELPGFYYDPDKNRYFPIRGRIPGSVIRRPTPTPTRPQQAAARCMKRARQYELLHAREMYGGGAIFFSNRRRSTFIRQCQYAQASQPMVWKYKGTTLVADKALEQLHATVQTANGMKESKVLATGSMNGTVRLYGLGTAIVNIEVEDEMEFLPEPAWTPLVKQKTSVNSAPASIRSSETALSNFSSSVTRIKKLQHCATNANSSRSGESGGSIYIMDLSDTIDLAMGSLNAYRGNIIPVASFNCTIWAADCNSDGTLAVLGTNRGAAFFDLERRAVSWTYHCKSDMLSQRFLQSGNVVLCGLRNGTIFPLDVRQRQHNRSTELTSPGTARRTVPLLPRGHNYWSNQADDTKSSRAICMSSAVCSLAVLSSDEHYFLGSSMDGSIKLFDLRLIQKGPIQSYAGHVNTHTHLPVVVDPSETLLMSGGEDCTVRIWSIKTGEQIFAQRMAGSPFTALCWPESGRDLHNSSLFDLNHSWGAWMGSRDGLFYMHGT</sequence>
<evidence type="ECO:0000256" key="2">
    <source>
        <dbReference type="ARBA" id="ARBA00022737"/>
    </source>
</evidence>
<dbReference type="InterPro" id="IPR052254">
    <property type="entry name" value="CUL4-DDB1_E3_ligase_receptor"/>
</dbReference>
<dbReference type="InterPro" id="IPR001680">
    <property type="entry name" value="WD40_rpt"/>
</dbReference>
<reference evidence="6" key="2">
    <citation type="submission" date="2013-12" db="EMBL/GenBank/DDBJ databases">
        <authorList>
            <person name="Yu Y."/>
            <person name="Lee S."/>
            <person name="de Baynast K."/>
            <person name="Wissotski M."/>
            <person name="Liu L."/>
            <person name="Talag J."/>
            <person name="Goicoechea J."/>
            <person name="Angelova A."/>
            <person name="Jetty R."/>
            <person name="Kudrna D."/>
            <person name="Golser W."/>
            <person name="Rivera L."/>
            <person name="Zhang J."/>
            <person name="Wing R."/>
        </authorList>
    </citation>
    <scope>NUCLEOTIDE SEQUENCE</scope>
</reference>
<protein>
    <submittedName>
        <fullName evidence="5">Uncharacterized protein</fullName>
    </submittedName>
</protein>
<keyword evidence="1 3" id="KW-0853">WD repeat</keyword>
<name>A0A0D9WUN4_9ORYZ</name>
<dbReference type="PANTHER" id="PTHR44472:SF1">
    <property type="entry name" value="DDB1 AND CUL4 ASSOCIATED FACTOR 4"/>
    <property type="match status" value="1"/>
</dbReference>
<dbReference type="InterPro" id="IPR036322">
    <property type="entry name" value="WD40_repeat_dom_sf"/>
</dbReference>
<evidence type="ECO:0000256" key="1">
    <source>
        <dbReference type="ARBA" id="ARBA00022574"/>
    </source>
</evidence>
<reference evidence="5 6" key="1">
    <citation type="submission" date="2012-08" db="EMBL/GenBank/DDBJ databases">
        <title>Oryza genome evolution.</title>
        <authorList>
            <person name="Wing R.A."/>
        </authorList>
    </citation>
    <scope>NUCLEOTIDE SEQUENCE</scope>
</reference>
<dbReference type="InterPro" id="IPR015943">
    <property type="entry name" value="WD40/YVTN_repeat-like_dom_sf"/>
</dbReference>
<organism evidence="5 6">
    <name type="scientific">Leersia perrieri</name>
    <dbReference type="NCBI Taxonomy" id="77586"/>
    <lineage>
        <taxon>Eukaryota</taxon>
        <taxon>Viridiplantae</taxon>
        <taxon>Streptophyta</taxon>
        <taxon>Embryophyta</taxon>
        <taxon>Tracheophyta</taxon>
        <taxon>Spermatophyta</taxon>
        <taxon>Magnoliopsida</taxon>
        <taxon>Liliopsida</taxon>
        <taxon>Poales</taxon>
        <taxon>Poaceae</taxon>
        <taxon>BOP clade</taxon>
        <taxon>Oryzoideae</taxon>
        <taxon>Oryzeae</taxon>
        <taxon>Oryzinae</taxon>
        <taxon>Leersia</taxon>
    </lineage>
</organism>
<dbReference type="PANTHER" id="PTHR44472">
    <property type="entry name" value="DDB1- AND CUL4-ASSOCIATED FACTOR 4-RELATED"/>
    <property type="match status" value="1"/>
</dbReference>
<evidence type="ECO:0000313" key="6">
    <source>
        <dbReference type="Proteomes" id="UP000032180"/>
    </source>
</evidence>
<proteinExistence type="predicted"/>
<dbReference type="EnsemblPlants" id="LPERR07G00430.1">
    <property type="protein sequence ID" value="LPERR07G00430.1"/>
    <property type="gene ID" value="LPERR07G00430"/>
</dbReference>
<dbReference type="SMART" id="SM00320">
    <property type="entry name" value="WD40"/>
    <property type="match status" value="3"/>
</dbReference>
<evidence type="ECO:0000256" key="4">
    <source>
        <dbReference type="SAM" id="MobiDB-lite"/>
    </source>
</evidence>
<feature type="repeat" description="WD" evidence="3">
    <location>
        <begin position="458"/>
        <end position="489"/>
    </location>
</feature>
<dbReference type="PROSITE" id="PS50082">
    <property type="entry name" value="WD_REPEATS_2"/>
    <property type="match status" value="1"/>
</dbReference>
<dbReference type="Gene3D" id="2.130.10.10">
    <property type="entry name" value="YVTN repeat-like/Quinoprotein amine dehydrogenase"/>
    <property type="match status" value="2"/>
</dbReference>
<feature type="region of interest" description="Disordered" evidence="4">
    <location>
        <begin position="1"/>
        <end position="49"/>
    </location>
</feature>
<dbReference type="STRING" id="77586.A0A0D9WUN4"/>
<reference evidence="5" key="3">
    <citation type="submission" date="2015-04" db="UniProtKB">
        <authorList>
            <consortium name="EnsemblPlants"/>
        </authorList>
    </citation>
    <scope>IDENTIFICATION</scope>
</reference>
<dbReference type="AlphaFoldDB" id="A0A0D9WUN4"/>